<dbReference type="EMBL" id="JAATJJ010000002">
    <property type="protein sequence ID" value="NJB72491.1"/>
    <property type="molecule type" value="Genomic_DNA"/>
</dbReference>
<reference evidence="2 3" key="1">
    <citation type="submission" date="2020-03" db="EMBL/GenBank/DDBJ databases">
        <title>Genomic Encyclopedia of Type Strains, Phase IV (KMG-IV): sequencing the most valuable type-strain genomes for metagenomic binning, comparative biology and taxonomic classification.</title>
        <authorList>
            <person name="Goeker M."/>
        </authorList>
    </citation>
    <scope>NUCLEOTIDE SEQUENCE [LARGE SCALE GENOMIC DNA]</scope>
    <source>
        <strain evidence="2 3">DSM 29762</strain>
    </source>
</reference>
<proteinExistence type="predicted"/>
<organism evidence="2 3">
    <name type="scientific">Saonia flava</name>
    <dbReference type="NCBI Taxonomy" id="523696"/>
    <lineage>
        <taxon>Bacteria</taxon>
        <taxon>Pseudomonadati</taxon>
        <taxon>Bacteroidota</taxon>
        <taxon>Flavobacteriia</taxon>
        <taxon>Flavobacteriales</taxon>
        <taxon>Flavobacteriaceae</taxon>
        <taxon>Saonia</taxon>
    </lineage>
</organism>
<keyword evidence="3" id="KW-1185">Reference proteome</keyword>
<comment type="caution">
    <text evidence="2">The sequence shown here is derived from an EMBL/GenBank/DDBJ whole genome shotgun (WGS) entry which is preliminary data.</text>
</comment>
<evidence type="ECO:0000313" key="2">
    <source>
        <dbReference type="EMBL" id="NJB72491.1"/>
    </source>
</evidence>
<dbReference type="AlphaFoldDB" id="A0A846QVZ6"/>
<sequence>MKKSCLAFLLCYTFLLFSYKNYNACDFAGTNIASVQQQTLKAIEAEELGISKFFAYKAINGIEKSKEQLEACGCDSSKELLYLGLGDLIMATKTDSINTSKSFLTKAFENISQSLREIEKYNSRNSKNPDNLLAINSENIETKLSSVTITNVVLQKKIDSILVTYEESLDKAVQTVNCKEARAMALKIYQECEKELLMPNLTEAKRYYNYRTKEITKNALDQLVRCEN</sequence>
<evidence type="ECO:0000313" key="3">
    <source>
        <dbReference type="Proteomes" id="UP000590442"/>
    </source>
</evidence>
<keyword evidence="1" id="KW-0732">Signal</keyword>
<name>A0A846QVZ6_9FLAO</name>
<feature type="signal peptide" evidence="1">
    <location>
        <begin position="1"/>
        <end position="24"/>
    </location>
</feature>
<evidence type="ECO:0000256" key="1">
    <source>
        <dbReference type="SAM" id="SignalP"/>
    </source>
</evidence>
<protein>
    <submittedName>
        <fullName evidence="2">Uncharacterized protein</fullName>
    </submittedName>
</protein>
<gene>
    <name evidence="2" type="ORF">GGR42_002982</name>
</gene>
<accession>A0A846QVZ6</accession>
<feature type="chain" id="PRO_5033055102" evidence="1">
    <location>
        <begin position="25"/>
        <end position="228"/>
    </location>
</feature>
<dbReference type="Proteomes" id="UP000590442">
    <property type="component" value="Unassembled WGS sequence"/>
</dbReference>
<dbReference type="RefSeq" id="WP_167965554.1">
    <property type="nucleotide sequence ID" value="NZ_JAATJJ010000002.1"/>
</dbReference>